<name>A0A2P2NL34_RHIMU</name>
<accession>A0A2P2NL34</accession>
<dbReference type="AlphaFoldDB" id="A0A2P2NL34"/>
<proteinExistence type="predicted"/>
<reference evidence="1" key="1">
    <citation type="submission" date="2018-02" db="EMBL/GenBank/DDBJ databases">
        <title>Rhizophora mucronata_Transcriptome.</title>
        <authorList>
            <person name="Meera S.P."/>
            <person name="Sreeshan A."/>
            <person name="Augustine A."/>
        </authorList>
    </citation>
    <scope>NUCLEOTIDE SEQUENCE</scope>
    <source>
        <tissue evidence="1">Leaf</tissue>
    </source>
</reference>
<sequence length="65" mass="7406">MATRVCKSRADTLMGEGRSCFLWDNIHGSYKVNFVFLIEHAVLHANFVFTLGLQRICNIDTCMPI</sequence>
<evidence type="ECO:0000313" key="1">
    <source>
        <dbReference type="EMBL" id="MBX43135.1"/>
    </source>
</evidence>
<organism evidence="1">
    <name type="scientific">Rhizophora mucronata</name>
    <name type="common">Asiatic mangrove</name>
    <dbReference type="NCBI Taxonomy" id="61149"/>
    <lineage>
        <taxon>Eukaryota</taxon>
        <taxon>Viridiplantae</taxon>
        <taxon>Streptophyta</taxon>
        <taxon>Embryophyta</taxon>
        <taxon>Tracheophyta</taxon>
        <taxon>Spermatophyta</taxon>
        <taxon>Magnoliopsida</taxon>
        <taxon>eudicotyledons</taxon>
        <taxon>Gunneridae</taxon>
        <taxon>Pentapetalae</taxon>
        <taxon>rosids</taxon>
        <taxon>fabids</taxon>
        <taxon>Malpighiales</taxon>
        <taxon>Rhizophoraceae</taxon>
        <taxon>Rhizophora</taxon>
    </lineage>
</organism>
<dbReference type="EMBL" id="GGEC01062651">
    <property type="protein sequence ID" value="MBX43135.1"/>
    <property type="molecule type" value="Transcribed_RNA"/>
</dbReference>
<protein>
    <submittedName>
        <fullName evidence="1">Uncharacterized protein</fullName>
    </submittedName>
</protein>